<evidence type="ECO:0008006" key="4">
    <source>
        <dbReference type="Google" id="ProtNLM"/>
    </source>
</evidence>
<dbReference type="InterPro" id="IPR043504">
    <property type="entry name" value="Peptidase_S1_PA_chymotrypsin"/>
</dbReference>
<evidence type="ECO:0000313" key="3">
    <source>
        <dbReference type="Proteomes" id="UP000199288"/>
    </source>
</evidence>
<dbReference type="RefSeq" id="WP_143027385.1">
    <property type="nucleotide sequence ID" value="NZ_FNQV01000010.1"/>
</dbReference>
<sequence length="423" mass="44108">MFRARSLRVAAMAAAAGCLVLQGAIAYAHESTNAADAAQTVEVAAPQIEDQISAAEMQDLMFVAEQSGAPLDEVIERYAWNDNFALAAAEIRDTYPDLFSSAEIVDAHHAWVAFKGSPPEGVHAVLDSFARVAPSVKVELRGGEGYSERELQASIESVHYAVYESPGVRDAATSFDAATRTITTSVVLADGLQESVVTDLNTTAQEALVAASAKSLGIAAVVDVSDRAVLGGVDSSSYHYGGEVLSGCTSGFGTRASSSTSGTRGIATAGHCGNSQSDDGSALTYQGGHVGTHGDFQWHTGPRTESDDFYAGTASTTETTLRDVSAVGSPTVGQTLCKNGATNHASCQQVRALNHCNGSACNLVMMGARLAAGGDSGGPIYWGNTAYGLHQGWKYDPAWPADRDLFSRADRIDNALGVWVATN</sequence>
<dbReference type="Proteomes" id="UP000199288">
    <property type="component" value="Unassembled WGS sequence"/>
</dbReference>
<keyword evidence="1" id="KW-0732">Signal</keyword>
<dbReference type="CDD" id="cd21112">
    <property type="entry name" value="alphaLP-like"/>
    <property type="match status" value="1"/>
</dbReference>
<evidence type="ECO:0000313" key="2">
    <source>
        <dbReference type="EMBL" id="SEA49724.1"/>
    </source>
</evidence>
<dbReference type="EMBL" id="FNQV01000010">
    <property type="protein sequence ID" value="SEA49724.1"/>
    <property type="molecule type" value="Genomic_DNA"/>
</dbReference>
<keyword evidence="3" id="KW-1185">Reference proteome</keyword>
<gene>
    <name evidence="2" type="ORF">SAMN02910418_01725</name>
</gene>
<dbReference type="Gene3D" id="2.40.10.10">
    <property type="entry name" value="Trypsin-like serine proteases"/>
    <property type="match status" value="2"/>
</dbReference>
<feature type="chain" id="PRO_5011558754" description="Peptidase S1 domain-containing protein" evidence="1">
    <location>
        <begin position="29"/>
        <end position="423"/>
    </location>
</feature>
<proteinExistence type="predicted"/>
<feature type="signal peptide" evidence="1">
    <location>
        <begin position="1"/>
        <end position="28"/>
    </location>
</feature>
<protein>
    <recommendedName>
        <fullName evidence="4">Peptidase S1 domain-containing protein</fullName>
    </recommendedName>
</protein>
<accession>A0A1H4BNS9</accession>
<dbReference type="SUPFAM" id="SSF50494">
    <property type="entry name" value="Trypsin-like serine proteases"/>
    <property type="match status" value="1"/>
</dbReference>
<organism evidence="2 3">
    <name type="scientific">Bowdeniella nasicola</name>
    <dbReference type="NCBI Taxonomy" id="208480"/>
    <lineage>
        <taxon>Bacteria</taxon>
        <taxon>Bacillati</taxon>
        <taxon>Actinomycetota</taxon>
        <taxon>Actinomycetes</taxon>
        <taxon>Actinomycetales</taxon>
        <taxon>Actinomycetaceae</taxon>
        <taxon>Bowdeniella</taxon>
    </lineage>
</organism>
<evidence type="ECO:0000256" key="1">
    <source>
        <dbReference type="SAM" id="SignalP"/>
    </source>
</evidence>
<name>A0A1H4BNS9_9ACTO</name>
<reference evidence="3" key="1">
    <citation type="submission" date="2016-10" db="EMBL/GenBank/DDBJ databases">
        <authorList>
            <person name="Varghese N."/>
            <person name="Submissions S."/>
        </authorList>
    </citation>
    <scope>NUCLEOTIDE SEQUENCE [LARGE SCALE GENOMIC DNA]</scope>
    <source>
        <strain evidence="3">KPR-1</strain>
    </source>
</reference>
<dbReference type="OrthoDB" id="8781117at2"/>
<dbReference type="InterPro" id="IPR009003">
    <property type="entry name" value="Peptidase_S1_PA"/>
</dbReference>
<dbReference type="AlphaFoldDB" id="A0A1H4BNS9"/>